<keyword evidence="5" id="KW-0720">Serine protease</keyword>
<sequence>MVWNIALGKGFVCVLALWLGFTLPLCKARIYTNHWAVRIAGGPEFADRIASKYGYKNMGQIGDLKDYYHFFHSRTIKRSTLSSRGRHSFISMEPKSTPPDAQVYLSPETTCRVMDHCPGQGWEGESNPPDTTQALAPSWKRW</sequence>
<evidence type="ECO:0000256" key="4">
    <source>
        <dbReference type="ARBA" id="ARBA00022801"/>
    </source>
</evidence>
<dbReference type="AlphaFoldDB" id="A0A9Q1GC76"/>
<dbReference type="PANTHER" id="PTHR42884">
    <property type="entry name" value="PROPROTEIN CONVERTASE SUBTILISIN/KEXIN-RELATED"/>
    <property type="match status" value="1"/>
</dbReference>
<keyword evidence="7" id="KW-0325">Glycoprotein</keyword>
<dbReference type="GO" id="GO:0000139">
    <property type="term" value="C:Golgi membrane"/>
    <property type="evidence" value="ECO:0007669"/>
    <property type="project" value="TreeGrafter"/>
</dbReference>
<feature type="domain" description="Peptidase S8 pro-domain" evidence="9">
    <location>
        <begin position="34"/>
        <end position="95"/>
    </location>
</feature>
<evidence type="ECO:0000256" key="3">
    <source>
        <dbReference type="ARBA" id="ARBA00022729"/>
    </source>
</evidence>
<comment type="caution">
    <text evidence="10">The sequence shown here is derived from an EMBL/GenBank/DDBJ whole genome shotgun (WGS) entry which is preliminary data.</text>
</comment>
<keyword evidence="6" id="KW-0865">Zymogen</keyword>
<keyword evidence="1" id="KW-0645">Protease</keyword>
<keyword evidence="11" id="KW-1185">Reference proteome</keyword>
<protein>
    <recommendedName>
        <fullName evidence="9">Peptidase S8 pro-domain domain-containing protein</fullName>
    </recommendedName>
</protein>
<dbReference type="EMBL" id="JAINUF010000001">
    <property type="protein sequence ID" value="KAJ8380875.1"/>
    <property type="molecule type" value="Genomic_DNA"/>
</dbReference>
<evidence type="ECO:0000259" key="9">
    <source>
        <dbReference type="Pfam" id="PF16470"/>
    </source>
</evidence>
<dbReference type="PANTHER" id="PTHR42884:SF7">
    <property type="entry name" value="PROPROTEIN CONVERTASE SUBTILISIN_KEXIN TYPE 5"/>
    <property type="match status" value="1"/>
</dbReference>
<dbReference type="InterPro" id="IPR038466">
    <property type="entry name" value="S8_pro-domain_sf"/>
</dbReference>
<reference evidence="10" key="1">
    <citation type="journal article" date="2023" name="Science">
        <title>Genome structures resolve the early diversification of teleost fishes.</title>
        <authorList>
            <person name="Parey E."/>
            <person name="Louis A."/>
            <person name="Montfort J."/>
            <person name="Bouchez O."/>
            <person name="Roques C."/>
            <person name="Iampietro C."/>
            <person name="Lluch J."/>
            <person name="Castinel A."/>
            <person name="Donnadieu C."/>
            <person name="Desvignes T."/>
            <person name="Floi Bucao C."/>
            <person name="Jouanno E."/>
            <person name="Wen M."/>
            <person name="Mejri S."/>
            <person name="Dirks R."/>
            <person name="Jansen H."/>
            <person name="Henkel C."/>
            <person name="Chen W.J."/>
            <person name="Zahm M."/>
            <person name="Cabau C."/>
            <person name="Klopp C."/>
            <person name="Thompson A.W."/>
            <person name="Robinson-Rechavi M."/>
            <person name="Braasch I."/>
            <person name="Lecointre G."/>
            <person name="Bobe J."/>
            <person name="Postlethwait J.H."/>
            <person name="Berthelot C."/>
            <person name="Roest Crollius H."/>
            <person name="Guiguen Y."/>
        </authorList>
    </citation>
    <scope>NUCLEOTIDE SEQUENCE</scope>
    <source>
        <strain evidence="10">WJC10195</strain>
    </source>
</reference>
<dbReference type="GO" id="GO:0016486">
    <property type="term" value="P:peptide hormone processing"/>
    <property type="evidence" value="ECO:0007669"/>
    <property type="project" value="TreeGrafter"/>
</dbReference>
<organism evidence="10 11">
    <name type="scientific">Synaphobranchus kaupii</name>
    <name type="common">Kaup's arrowtooth eel</name>
    <dbReference type="NCBI Taxonomy" id="118154"/>
    <lineage>
        <taxon>Eukaryota</taxon>
        <taxon>Metazoa</taxon>
        <taxon>Chordata</taxon>
        <taxon>Craniata</taxon>
        <taxon>Vertebrata</taxon>
        <taxon>Euteleostomi</taxon>
        <taxon>Actinopterygii</taxon>
        <taxon>Neopterygii</taxon>
        <taxon>Teleostei</taxon>
        <taxon>Anguilliformes</taxon>
        <taxon>Synaphobranchidae</taxon>
        <taxon>Synaphobranchus</taxon>
    </lineage>
</organism>
<accession>A0A9Q1GC76</accession>
<name>A0A9Q1GC76_SYNKA</name>
<evidence type="ECO:0000256" key="2">
    <source>
        <dbReference type="ARBA" id="ARBA00022685"/>
    </source>
</evidence>
<dbReference type="SUPFAM" id="SSF54897">
    <property type="entry name" value="Protease propeptides/inhibitors"/>
    <property type="match status" value="1"/>
</dbReference>
<keyword evidence="2" id="KW-0165">Cleavage on pair of basic residues</keyword>
<proteinExistence type="predicted"/>
<evidence type="ECO:0000256" key="5">
    <source>
        <dbReference type="ARBA" id="ARBA00022825"/>
    </source>
</evidence>
<dbReference type="Proteomes" id="UP001152622">
    <property type="component" value="Chromosome 1"/>
</dbReference>
<dbReference type="GO" id="GO:0005802">
    <property type="term" value="C:trans-Golgi network"/>
    <property type="evidence" value="ECO:0007669"/>
    <property type="project" value="TreeGrafter"/>
</dbReference>
<evidence type="ECO:0000256" key="7">
    <source>
        <dbReference type="ARBA" id="ARBA00023180"/>
    </source>
</evidence>
<evidence type="ECO:0000256" key="6">
    <source>
        <dbReference type="ARBA" id="ARBA00023145"/>
    </source>
</evidence>
<evidence type="ECO:0000256" key="1">
    <source>
        <dbReference type="ARBA" id="ARBA00022670"/>
    </source>
</evidence>
<evidence type="ECO:0000313" key="11">
    <source>
        <dbReference type="Proteomes" id="UP001152622"/>
    </source>
</evidence>
<keyword evidence="3" id="KW-0732">Signal</keyword>
<feature type="region of interest" description="Disordered" evidence="8">
    <location>
        <begin position="119"/>
        <end position="142"/>
    </location>
</feature>
<dbReference type="GO" id="GO:0004252">
    <property type="term" value="F:serine-type endopeptidase activity"/>
    <property type="evidence" value="ECO:0007669"/>
    <property type="project" value="TreeGrafter"/>
</dbReference>
<dbReference type="OrthoDB" id="6156546at2759"/>
<dbReference type="InterPro" id="IPR032815">
    <property type="entry name" value="S8_pro-domain"/>
</dbReference>
<dbReference type="FunFam" id="3.30.70.850:FF:000001">
    <property type="entry name" value="Proprotein convertase subtilisin/kexin type 5"/>
    <property type="match status" value="1"/>
</dbReference>
<dbReference type="Gene3D" id="3.30.70.850">
    <property type="entry name" value="Peptidase S8, pro-domain"/>
    <property type="match status" value="1"/>
</dbReference>
<evidence type="ECO:0000256" key="8">
    <source>
        <dbReference type="SAM" id="MobiDB-lite"/>
    </source>
</evidence>
<dbReference type="Pfam" id="PF16470">
    <property type="entry name" value="S8_pro-domain"/>
    <property type="match status" value="1"/>
</dbReference>
<evidence type="ECO:0000313" key="10">
    <source>
        <dbReference type="EMBL" id="KAJ8380875.1"/>
    </source>
</evidence>
<keyword evidence="4" id="KW-0378">Hydrolase</keyword>
<gene>
    <name evidence="10" type="ORF">SKAU_G00016530</name>
</gene>